<dbReference type="AlphaFoldDB" id="A0A078MQ66"/>
<reference evidence="3" key="1">
    <citation type="submission" date="2014-07" db="EMBL/GenBank/DDBJ databases">
        <authorList>
            <person name="Urmite Genomes Urmite Genomes"/>
        </authorList>
    </citation>
    <scope>NUCLEOTIDE SEQUENCE</scope>
    <source>
        <strain evidence="3">11W110_air</strain>
    </source>
</reference>
<dbReference type="InterPro" id="IPR009597">
    <property type="entry name" value="DUF1206"/>
</dbReference>
<feature type="transmembrane region" description="Helical" evidence="1">
    <location>
        <begin position="199"/>
        <end position="226"/>
    </location>
</feature>
<accession>A0A078MQ66</accession>
<feature type="domain" description="DUF1206" evidence="2">
    <location>
        <begin position="203"/>
        <end position="265"/>
    </location>
</feature>
<protein>
    <recommendedName>
        <fullName evidence="2">DUF1206 domain-containing protein</fullName>
    </recommendedName>
</protein>
<organism evidence="3">
    <name type="scientific">Arthrobacter saudimassiliensis</name>
    <dbReference type="NCBI Taxonomy" id="1461584"/>
    <lineage>
        <taxon>Bacteria</taxon>
        <taxon>Bacillati</taxon>
        <taxon>Actinomycetota</taxon>
        <taxon>Actinomycetes</taxon>
        <taxon>Micrococcales</taxon>
        <taxon>Micrococcaceae</taxon>
        <taxon>Arthrobacter</taxon>
    </lineage>
</organism>
<evidence type="ECO:0000259" key="2">
    <source>
        <dbReference type="Pfam" id="PF06724"/>
    </source>
</evidence>
<keyword evidence="1" id="KW-1133">Transmembrane helix</keyword>
<dbReference type="PATRIC" id="fig|1461584.3.peg.286"/>
<keyword evidence="1" id="KW-0812">Transmembrane</keyword>
<feature type="transmembrane region" description="Helical" evidence="1">
    <location>
        <begin position="156"/>
        <end position="178"/>
    </location>
</feature>
<sequence>MARRDSAAAGRADRAAARAARSPGFELVARFGYVASGLTHVLVGFIALRIAGGGAGVASTSGAVSELAEGPGGTLLIAAGAAGCAAMALFQLARLVVAGDTMSGWQLVRDRVSDAGQVVVYAAVGAIFASFLLGTGHADGSSGWTARLLAVPGGQLVLAGVGAGVLGGGLWFLWVGLSRRFRRQLVRLRHAGLERAMELVGLLGYLAKGISLGIIGLLTLTAAVAADPAQPVSLDAALRTLRDQPFGAALLAAVGFGLIAYGLYIGMIRVLFQRL</sequence>
<gene>
    <name evidence="3" type="ORF">BN1051_00294</name>
</gene>
<name>A0A078MQ66_9MICC</name>
<proteinExistence type="predicted"/>
<feature type="transmembrane region" description="Helical" evidence="1">
    <location>
        <begin position="246"/>
        <end position="272"/>
    </location>
</feature>
<evidence type="ECO:0000313" key="3">
    <source>
        <dbReference type="EMBL" id="CEA06986.1"/>
    </source>
</evidence>
<evidence type="ECO:0000256" key="1">
    <source>
        <dbReference type="SAM" id="Phobius"/>
    </source>
</evidence>
<dbReference type="Pfam" id="PF06724">
    <property type="entry name" value="DUF1206"/>
    <property type="match status" value="3"/>
</dbReference>
<dbReference type="EMBL" id="LN483070">
    <property type="protein sequence ID" value="CEA06986.1"/>
    <property type="molecule type" value="Genomic_DNA"/>
</dbReference>
<feature type="domain" description="DUF1206" evidence="2">
    <location>
        <begin position="31"/>
        <end position="94"/>
    </location>
</feature>
<feature type="transmembrane region" description="Helical" evidence="1">
    <location>
        <begin position="31"/>
        <end position="52"/>
    </location>
</feature>
<keyword evidence="1" id="KW-0472">Membrane</keyword>
<feature type="transmembrane region" description="Helical" evidence="1">
    <location>
        <begin position="72"/>
        <end position="97"/>
    </location>
</feature>
<feature type="transmembrane region" description="Helical" evidence="1">
    <location>
        <begin position="118"/>
        <end position="136"/>
    </location>
</feature>
<feature type="domain" description="DUF1206" evidence="2">
    <location>
        <begin position="119"/>
        <end position="178"/>
    </location>
</feature>